<evidence type="ECO:0000313" key="2">
    <source>
        <dbReference type="EMBL" id="OLN29801.1"/>
    </source>
</evidence>
<organism evidence="1 3">
    <name type="scientific">Desulfosporosinus metallidurans</name>
    <dbReference type="NCBI Taxonomy" id="1888891"/>
    <lineage>
        <taxon>Bacteria</taxon>
        <taxon>Bacillati</taxon>
        <taxon>Bacillota</taxon>
        <taxon>Clostridia</taxon>
        <taxon>Eubacteriales</taxon>
        <taxon>Desulfitobacteriaceae</taxon>
        <taxon>Desulfosporosinus</taxon>
    </lineage>
</organism>
<dbReference type="EMBL" id="MLBF01000029">
    <property type="protein sequence ID" value="OLN29801.1"/>
    <property type="molecule type" value="Genomic_DNA"/>
</dbReference>
<dbReference type="Proteomes" id="UP000186102">
    <property type="component" value="Unassembled WGS sequence"/>
</dbReference>
<evidence type="ECO:0000313" key="1">
    <source>
        <dbReference type="EMBL" id="OLN25305.1"/>
    </source>
</evidence>
<proteinExistence type="predicted"/>
<sequence>MSSIKPLLYLVFNHHLKQVHQALALEEAEFTFEMSKMT</sequence>
<keyword evidence="3" id="KW-1185">Reference proteome</keyword>
<comment type="caution">
    <text evidence="1">The sequence shown here is derived from an EMBL/GenBank/DDBJ whole genome shotgun (WGS) entry which is preliminary data.</text>
</comment>
<protein>
    <submittedName>
        <fullName evidence="1">Uncharacterized protein</fullName>
    </submittedName>
</protein>
<gene>
    <name evidence="2" type="ORF">DSOL_3332</name>
    <name evidence="1" type="ORF">DSOL_5343</name>
</gene>
<evidence type="ECO:0000313" key="3">
    <source>
        <dbReference type="Proteomes" id="UP000186102"/>
    </source>
</evidence>
<accession>A0A1Q8QDC9</accession>
<reference evidence="1 3" key="1">
    <citation type="submission" date="2016-09" db="EMBL/GenBank/DDBJ databases">
        <title>Complete genome of Desulfosporosinus sp. OL.</title>
        <authorList>
            <person name="Mardanov A."/>
            <person name="Beletsky A."/>
            <person name="Panova A."/>
            <person name="Karnachuk O."/>
            <person name="Ravin N."/>
        </authorList>
    </citation>
    <scope>NUCLEOTIDE SEQUENCE [LARGE SCALE GENOMIC DNA]</scope>
    <source>
        <strain evidence="1 3">OL</strain>
    </source>
</reference>
<dbReference type="EMBL" id="MLBF01000123">
    <property type="protein sequence ID" value="OLN25305.1"/>
    <property type="molecule type" value="Genomic_DNA"/>
</dbReference>
<name>A0A1Q8QDC9_9FIRM</name>
<dbReference type="AlphaFoldDB" id="A0A1Q8QDC9"/>